<evidence type="ECO:0000313" key="2">
    <source>
        <dbReference type="Proteomes" id="UP000324222"/>
    </source>
</evidence>
<protein>
    <submittedName>
        <fullName evidence="1">Uncharacterized protein</fullName>
    </submittedName>
</protein>
<keyword evidence="2" id="KW-1185">Reference proteome</keyword>
<dbReference type="AlphaFoldDB" id="A0A5B7IB03"/>
<name>A0A5B7IB03_PORTR</name>
<organism evidence="1 2">
    <name type="scientific">Portunus trituberculatus</name>
    <name type="common">Swimming crab</name>
    <name type="synonym">Neptunus trituberculatus</name>
    <dbReference type="NCBI Taxonomy" id="210409"/>
    <lineage>
        <taxon>Eukaryota</taxon>
        <taxon>Metazoa</taxon>
        <taxon>Ecdysozoa</taxon>
        <taxon>Arthropoda</taxon>
        <taxon>Crustacea</taxon>
        <taxon>Multicrustacea</taxon>
        <taxon>Malacostraca</taxon>
        <taxon>Eumalacostraca</taxon>
        <taxon>Eucarida</taxon>
        <taxon>Decapoda</taxon>
        <taxon>Pleocyemata</taxon>
        <taxon>Brachyura</taxon>
        <taxon>Eubrachyura</taxon>
        <taxon>Portunoidea</taxon>
        <taxon>Portunidae</taxon>
        <taxon>Portuninae</taxon>
        <taxon>Portunus</taxon>
    </lineage>
</organism>
<reference evidence="1 2" key="1">
    <citation type="submission" date="2019-05" db="EMBL/GenBank/DDBJ databases">
        <title>Another draft genome of Portunus trituberculatus and its Hox gene families provides insights of decapod evolution.</title>
        <authorList>
            <person name="Jeong J.-H."/>
            <person name="Song I."/>
            <person name="Kim S."/>
            <person name="Choi T."/>
            <person name="Kim D."/>
            <person name="Ryu S."/>
            <person name="Kim W."/>
        </authorList>
    </citation>
    <scope>NUCLEOTIDE SEQUENCE [LARGE SCALE GENOMIC DNA]</scope>
    <source>
        <tissue evidence="1">Muscle</tissue>
    </source>
</reference>
<proteinExistence type="predicted"/>
<accession>A0A5B7IB03</accession>
<dbReference type="EMBL" id="VSRR010055540">
    <property type="protein sequence ID" value="MPC80962.1"/>
    <property type="molecule type" value="Genomic_DNA"/>
</dbReference>
<gene>
    <name evidence="1" type="ORF">E2C01_075561</name>
</gene>
<dbReference type="Proteomes" id="UP000324222">
    <property type="component" value="Unassembled WGS sequence"/>
</dbReference>
<evidence type="ECO:0000313" key="1">
    <source>
        <dbReference type="EMBL" id="MPC80962.1"/>
    </source>
</evidence>
<sequence length="97" mass="11560">MFPFKCLNFHENIQDSLVYFLTLHRARERTKPTTQATVWENQRIGEFPLMFASANSNYNKRVPWPDMRCRHFDKTVITIFEDLRTDNTLILSTLFSS</sequence>
<comment type="caution">
    <text evidence="1">The sequence shown here is derived from an EMBL/GenBank/DDBJ whole genome shotgun (WGS) entry which is preliminary data.</text>
</comment>